<gene>
    <name evidence="1" type="ORF">M9Y10_011773</name>
</gene>
<name>A0ABR2IK77_9EUKA</name>
<dbReference type="Proteomes" id="UP001470230">
    <property type="component" value="Unassembled WGS sequence"/>
</dbReference>
<dbReference type="EMBL" id="JAPFFF010000017">
    <property type="protein sequence ID" value="KAK8864078.1"/>
    <property type="molecule type" value="Genomic_DNA"/>
</dbReference>
<protein>
    <recommendedName>
        <fullName evidence="3">Nudix hydrolase domain-containing protein</fullName>
    </recommendedName>
</protein>
<sequence>MTTKFPFRNGFFEFLGDTDDSLKKEIVNHIFFKRWIDRLDKSIVLKTIKLQSYIRDNNGNITYIKIDTITERNGGKIPRIIILEGYALSVLIVLRSIETKIAYAVLERKILIATGSYQNVIPLKITGILEPDEKIAAEFIKNEIGIDSNANEIVDLPKSSTNNQIPYAYLYCGPTDLINKIYLLEKDVNEEFVKQLDEKEIRPNTSLKIIPLEHAEQFIQDFVSLMPFSYYQKLKLST</sequence>
<comment type="caution">
    <text evidence="1">The sequence shown here is derived from an EMBL/GenBank/DDBJ whole genome shotgun (WGS) entry which is preliminary data.</text>
</comment>
<evidence type="ECO:0008006" key="3">
    <source>
        <dbReference type="Google" id="ProtNLM"/>
    </source>
</evidence>
<keyword evidence="2" id="KW-1185">Reference proteome</keyword>
<organism evidence="1 2">
    <name type="scientific">Tritrichomonas musculus</name>
    <dbReference type="NCBI Taxonomy" id="1915356"/>
    <lineage>
        <taxon>Eukaryota</taxon>
        <taxon>Metamonada</taxon>
        <taxon>Parabasalia</taxon>
        <taxon>Tritrichomonadida</taxon>
        <taxon>Tritrichomonadidae</taxon>
        <taxon>Tritrichomonas</taxon>
    </lineage>
</organism>
<evidence type="ECO:0000313" key="2">
    <source>
        <dbReference type="Proteomes" id="UP001470230"/>
    </source>
</evidence>
<proteinExistence type="predicted"/>
<evidence type="ECO:0000313" key="1">
    <source>
        <dbReference type="EMBL" id="KAK8864078.1"/>
    </source>
</evidence>
<accession>A0ABR2IK77</accession>
<reference evidence="1 2" key="1">
    <citation type="submission" date="2024-04" db="EMBL/GenBank/DDBJ databases">
        <title>Tritrichomonas musculus Genome.</title>
        <authorList>
            <person name="Alves-Ferreira E."/>
            <person name="Grigg M."/>
            <person name="Lorenzi H."/>
            <person name="Galac M."/>
        </authorList>
    </citation>
    <scope>NUCLEOTIDE SEQUENCE [LARGE SCALE GENOMIC DNA]</scope>
    <source>
        <strain evidence="1 2">EAF2021</strain>
    </source>
</reference>